<dbReference type="Proteomes" id="UP000005950">
    <property type="component" value="Unassembled WGS sequence"/>
</dbReference>
<dbReference type="InterPro" id="IPR025159">
    <property type="entry name" value="AbiEi_N"/>
</dbReference>
<dbReference type="EMBL" id="ACCF01000100">
    <property type="protein sequence ID" value="EEF68044.1"/>
    <property type="molecule type" value="Genomic_DNA"/>
</dbReference>
<proteinExistence type="predicted"/>
<reference evidence="2 3" key="1">
    <citation type="submission" date="2008-12" db="EMBL/GenBank/DDBJ databases">
        <authorList>
            <person name="Fulton L."/>
            <person name="Clifton S."/>
            <person name="Fulton B."/>
            <person name="Xu J."/>
            <person name="Minx P."/>
            <person name="Pepin K.H."/>
            <person name="Johnson M."/>
            <person name="Bhonagiri V."/>
            <person name="Nash W.E."/>
            <person name="Mardis E.R."/>
            <person name="Wilson R.K."/>
        </authorList>
    </citation>
    <scope>NUCLEOTIDE SEQUENCE [LARGE SCALE GENOMIC DNA]</scope>
    <source>
        <strain evidence="2 3">DSM 12042</strain>
    </source>
</reference>
<dbReference type="HOGENOM" id="CLU_2569184_0_0_9"/>
<protein>
    <recommendedName>
        <fullName evidence="1">AbiEi antitoxin N-terminal domain-containing protein</fullName>
    </recommendedName>
</protein>
<organism evidence="2 3">
    <name type="scientific">Holdemania filiformis DSM 12042</name>
    <dbReference type="NCBI Taxonomy" id="545696"/>
    <lineage>
        <taxon>Bacteria</taxon>
        <taxon>Bacillati</taxon>
        <taxon>Bacillota</taxon>
        <taxon>Erysipelotrichia</taxon>
        <taxon>Erysipelotrichales</taxon>
        <taxon>Erysipelotrichaceae</taxon>
        <taxon>Holdemania</taxon>
    </lineage>
</organism>
<reference evidence="2 3" key="2">
    <citation type="submission" date="2009-02" db="EMBL/GenBank/DDBJ databases">
        <title>Draft genome sequence of Holdemania filiformis DSM 12042.</title>
        <authorList>
            <person name="Sudarsanam P."/>
            <person name="Ley R."/>
            <person name="Guruge J."/>
            <person name="Turnbaugh P.J."/>
            <person name="Mahowald M."/>
            <person name="Liep D."/>
            <person name="Gordon J."/>
        </authorList>
    </citation>
    <scope>NUCLEOTIDE SEQUENCE [LARGE SCALE GENOMIC DNA]</scope>
    <source>
        <strain evidence="2 3">DSM 12042</strain>
    </source>
</reference>
<name>B9Y7L6_9FIRM</name>
<dbReference type="Pfam" id="PF13338">
    <property type="entry name" value="AbiEi_4"/>
    <property type="match status" value="1"/>
</dbReference>
<dbReference type="AlphaFoldDB" id="B9Y7L6"/>
<evidence type="ECO:0000313" key="3">
    <source>
        <dbReference type="Proteomes" id="UP000005950"/>
    </source>
</evidence>
<gene>
    <name evidence="2" type="ORF">HOLDEFILI_01811</name>
</gene>
<feature type="domain" description="AbiEi antitoxin N-terminal" evidence="1">
    <location>
        <begin position="19"/>
        <end position="55"/>
    </location>
</feature>
<accession>B9Y7L6</accession>
<evidence type="ECO:0000313" key="2">
    <source>
        <dbReference type="EMBL" id="EEF68044.1"/>
    </source>
</evidence>
<sequence>MQMGVTKDIMKMQKENNCILTTAMVVAAGISRGNLKYLVEKGLLEKSAHGVYILPGFWDNEIFNLQSRLKKVYFLMKLLCS</sequence>
<evidence type="ECO:0000259" key="1">
    <source>
        <dbReference type="Pfam" id="PF13338"/>
    </source>
</evidence>
<comment type="caution">
    <text evidence="2">The sequence shown here is derived from an EMBL/GenBank/DDBJ whole genome shotgun (WGS) entry which is preliminary data.</text>
</comment>